<sequence>MWREAKTILYRSGTPRSQDPVPRHMLNATVANGRARTWQKM</sequence>
<dbReference type="AlphaFoldDB" id="W6QDF2"/>
<reference evidence="1" key="1">
    <citation type="journal article" date="2014" name="Nat. Commun.">
        <title>Multiple recent horizontal transfers of a large genomic region in cheese making fungi.</title>
        <authorList>
            <person name="Cheeseman K."/>
            <person name="Ropars J."/>
            <person name="Renault P."/>
            <person name="Dupont J."/>
            <person name="Gouzy J."/>
            <person name="Branca A."/>
            <person name="Abraham A.L."/>
            <person name="Ceppi M."/>
            <person name="Conseiller E."/>
            <person name="Debuchy R."/>
            <person name="Malagnac F."/>
            <person name="Goarin A."/>
            <person name="Silar P."/>
            <person name="Lacoste S."/>
            <person name="Sallet E."/>
            <person name="Bensimon A."/>
            <person name="Giraud T."/>
            <person name="Brygoo Y."/>
        </authorList>
    </citation>
    <scope>NUCLEOTIDE SEQUENCE [LARGE SCALE GENOMIC DNA]</scope>
    <source>
        <strain evidence="1">FM164</strain>
    </source>
</reference>
<evidence type="ECO:0000313" key="1">
    <source>
        <dbReference type="EMBL" id="CDM32214.1"/>
    </source>
</evidence>
<dbReference type="EMBL" id="HG792016">
    <property type="protein sequence ID" value="CDM32214.1"/>
    <property type="molecule type" value="Genomic_DNA"/>
</dbReference>
<organism evidence="1 2">
    <name type="scientific">Penicillium roqueforti (strain FM164)</name>
    <dbReference type="NCBI Taxonomy" id="1365484"/>
    <lineage>
        <taxon>Eukaryota</taxon>
        <taxon>Fungi</taxon>
        <taxon>Dikarya</taxon>
        <taxon>Ascomycota</taxon>
        <taxon>Pezizomycotina</taxon>
        <taxon>Eurotiomycetes</taxon>
        <taxon>Eurotiomycetidae</taxon>
        <taxon>Eurotiales</taxon>
        <taxon>Aspergillaceae</taxon>
        <taxon>Penicillium</taxon>
    </lineage>
</organism>
<keyword evidence="2" id="KW-1185">Reference proteome</keyword>
<dbReference type="Proteomes" id="UP000030686">
    <property type="component" value="Unassembled WGS sequence"/>
</dbReference>
<evidence type="ECO:0000313" key="2">
    <source>
        <dbReference type="Proteomes" id="UP000030686"/>
    </source>
</evidence>
<name>W6QDF2_PENRF</name>
<gene>
    <name evidence="1" type="ORF">PROQFM164_S02g002365</name>
</gene>
<protein>
    <submittedName>
        <fullName evidence="1">Genomic scaffold, ProqFM164S02</fullName>
    </submittedName>
</protein>
<accession>W6QDF2</accession>
<proteinExistence type="predicted"/>